<organism evidence="1 2">
    <name type="scientific">Ambispora gerdemannii</name>
    <dbReference type="NCBI Taxonomy" id="144530"/>
    <lineage>
        <taxon>Eukaryota</taxon>
        <taxon>Fungi</taxon>
        <taxon>Fungi incertae sedis</taxon>
        <taxon>Mucoromycota</taxon>
        <taxon>Glomeromycotina</taxon>
        <taxon>Glomeromycetes</taxon>
        <taxon>Archaeosporales</taxon>
        <taxon>Ambisporaceae</taxon>
        <taxon>Ambispora</taxon>
    </lineage>
</organism>
<evidence type="ECO:0000313" key="2">
    <source>
        <dbReference type="Proteomes" id="UP000789831"/>
    </source>
</evidence>
<dbReference type="EMBL" id="CAJVPL010000116">
    <property type="protein sequence ID" value="CAG8449346.1"/>
    <property type="molecule type" value="Genomic_DNA"/>
</dbReference>
<keyword evidence="2" id="KW-1185">Reference proteome</keyword>
<evidence type="ECO:0000313" key="1">
    <source>
        <dbReference type="EMBL" id="CAG8449346.1"/>
    </source>
</evidence>
<gene>
    <name evidence="1" type="ORF">AGERDE_LOCUS1628</name>
</gene>
<dbReference type="Proteomes" id="UP000789831">
    <property type="component" value="Unassembled WGS sequence"/>
</dbReference>
<proteinExistence type="predicted"/>
<dbReference type="AlphaFoldDB" id="A0A9N8YQD4"/>
<accession>A0A9N8YQD4</accession>
<dbReference type="OrthoDB" id="10502447at2759"/>
<sequence>MHPEEDEEQLERLHSLHRLLQDVEKTRRKIAQDCLVRIFQKNVAQNTVVRAQKENSEMIETFEYLMGALKHEIMIQAMKADLSPTSWPCTLNELFPVFPNGSASSLEKIKPLHSFHLLRPYFIRLFSVVEDFIVSQLYRQENRTKSVSLEDCPEFMKAATKLNHEKICSILIEYLDLYHDHIKEMSEYVNPIFEEIDRRKVMDILDQVTSHFNCFENETLEILYNLFI</sequence>
<comment type="caution">
    <text evidence="1">The sequence shown here is derived from an EMBL/GenBank/DDBJ whole genome shotgun (WGS) entry which is preliminary data.</text>
</comment>
<name>A0A9N8YQD4_9GLOM</name>
<protein>
    <submittedName>
        <fullName evidence="1">3486_t:CDS:1</fullName>
    </submittedName>
</protein>
<reference evidence="1" key="1">
    <citation type="submission" date="2021-06" db="EMBL/GenBank/DDBJ databases">
        <authorList>
            <person name="Kallberg Y."/>
            <person name="Tangrot J."/>
            <person name="Rosling A."/>
        </authorList>
    </citation>
    <scope>NUCLEOTIDE SEQUENCE</scope>
    <source>
        <strain evidence="1">MT106</strain>
    </source>
</reference>